<dbReference type="Proteomes" id="UP000813461">
    <property type="component" value="Unassembled WGS sequence"/>
</dbReference>
<gene>
    <name evidence="1" type="ORF">FB567DRAFT_509926</name>
</gene>
<dbReference type="EMBL" id="JAGMVJ010000001">
    <property type="protein sequence ID" value="KAH7094293.1"/>
    <property type="molecule type" value="Genomic_DNA"/>
</dbReference>
<reference evidence="1" key="1">
    <citation type="journal article" date="2021" name="Nat. Commun.">
        <title>Genetic determinants of endophytism in the Arabidopsis root mycobiome.</title>
        <authorList>
            <person name="Mesny F."/>
            <person name="Miyauchi S."/>
            <person name="Thiergart T."/>
            <person name="Pickel B."/>
            <person name="Atanasova L."/>
            <person name="Karlsson M."/>
            <person name="Huettel B."/>
            <person name="Barry K.W."/>
            <person name="Haridas S."/>
            <person name="Chen C."/>
            <person name="Bauer D."/>
            <person name="Andreopoulos W."/>
            <person name="Pangilinan J."/>
            <person name="LaButti K."/>
            <person name="Riley R."/>
            <person name="Lipzen A."/>
            <person name="Clum A."/>
            <person name="Drula E."/>
            <person name="Henrissat B."/>
            <person name="Kohler A."/>
            <person name="Grigoriev I.V."/>
            <person name="Martin F.M."/>
            <person name="Hacquard S."/>
        </authorList>
    </citation>
    <scope>NUCLEOTIDE SEQUENCE</scope>
    <source>
        <strain evidence="1">MPI-SDFR-AT-0120</strain>
    </source>
</reference>
<keyword evidence="2" id="KW-1185">Reference proteome</keyword>
<name>A0A8K0RJA4_9PLEO</name>
<dbReference type="OrthoDB" id="3799620at2759"/>
<proteinExistence type="predicted"/>
<accession>A0A8K0RJA4</accession>
<evidence type="ECO:0000313" key="1">
    <source>
        <dbReference type="EMBL" id="KAH7094293.1"/>
    </source>
</evidence>
<evidence type="ECO:0000313" key="2">
    <source>
        <dbReference type="Proteomes" id="UP000813461"/>
    </source>
</evidence>
<comment type="caution">
    <text evidence="1">The sequence shown here is derived from an EMBL/GenBank/DDBJ whole genome shotgun (WGS) entry which is preliminary data.</text>
</comment>
<organism evidence="1 2">
    <name type="scientific">Paraphoma chrysanthemicola</name>
    <dbReference type="NCBI Taxonomy" id="798071"/>
    <lineage>
        <taxon>Eukaryota</taxon>
        <taxon>Fungi</taxon>
        <taxon>Dikarya</taxon>
        <taxon>Ascomycota</taxon>
        <taxon>Pezizomycotina</taxon>
        <taxon>Dothideomycetes</taxon>
        <taxon>Pleosporomycetidae</taxon>
        <taxon>Pleosporales</taxon>
        <taxon>Pleosporineae</taxon>
        <taxon>Phaeosphaeriaceae</taxon>
        <taxon>Paraphoma</taxon>
    </lineage>
</organism>
<sequence>MATSAFKISASHKKMTSHPASHVTFSHLPRELRDIVYDRLWSGTLVAFRYKELVVLARYDTAQYYAIFNGLPRWLITNRQFLEEGMQQFHYNAQFTVGEHNKLPLYEHRHPHKPFCIATRKTPRPGGVALKIKDSSCPLLDLTRARRLKVDYLCVAVEVAYDSRQKCVAVGQQCCNYEVSGCCIPHVVVAIIPKDRRAVATEPNNRPRQEAFENFEVLAALFRDDGSKVQDLDLIIRAGHPRLKDSAYRVAGALFRAVPKDVIPEIRCDWRFFDKIPRTLHRLRVGIIGDSFTTVGSISWYVAAMNELRKQFDAILPTLIQTGGKEQAVWMRSCSYVTPGQSIEIMSDDEAVIDYSLPLAYRPPRSTMSTLYAAGYKCSLWEVTSIPPLPQISSVSISTQVPQWTKVVRMGQCSQG</sequence>
<dbReference type="AlphaFoldDB" id="A0A8K0RJA4"/>
<protein>
    <submittedName>
        <fullName evidence="1">Uncharacterized protein</fullName>
    </submittedName>
</protein>